<dbReference type="OrthoDB" id="9757917at2"/>
<dbReference type="Gene3D" id="3.30.870.10">
    <property type="entry name" value="Endonuclease Chain A"/>
    <property type="match status" value="2"/>
</dbReference>
<evidence type="ECO:0000313" key="3">
    <source>
        <dbReference type="Proteomes" id="UP000234190"/>
    </source>
</evidence>
<dbReference type="InterPro" id="IPR025202">
    <property type="entry name" value="PLD-like_dom"/>
</dbReference>
<dbReference type="GO" id="GO:0030572">
    <property type="term" value="F:phosphatidyltransferase activity"/>
    <property type="evidence" value="ECO:0007669"/>
    <property type="project" value="UniProtKB-ARBA"/>
</dbReference>
<dbReference type="Proteomes" id="UP000234190">
    <property type="component" value="Unassembled WGS sequence"/>
</dbReference>
<name>A0A2N4U7D1_9BURK</name>
<dbReference type="SUPFAM" id="SSF46785">
    <property type="entry name" value="Winged helix' DNA-binding domain"/>
    <property type="match status" value="1"/>
</dbReference>
<feature type="domain" description="PLD phosphodiesterase" evidence="1">
    <location>
        <begin position="342"/>
        <end position="374"/>
    </location>
</feature>
<dbReference type="Pfam" id="PF13091">
    <property type="entry name" value="PLDc_2"/>
    <property type="match status" value="1"/>
</dbReference>
<dbReference type="InterPro" id="IPR036390">
    <property type="entry name" value="WH_DNA-bd_sf"/>
</dbReference>
<dbReference type="AlphaFoldDB" id="A0A2N4U7D1"/>
<proteinExistence type="predicted"/>
<keyword evidence="3" id="KW-1185">Reference proteome</keyword>
<organism evidence="2 3">
    <name type="scientific">Pollutimonas subterranea</name>
    <dbReference type="NCBI Taxonomy" id="2045210"/>
    <lineage>
        <taxon>Bacteria</taxon>
        <taxon>Pseudomonadati</taxon>
        <taxon>Pseudomonadota</taxon>
        <taxon>Betaproteobacteria</taxon>
        <taxon>Burkholderiales</taxon>
        <taxon>Alcaligenaceae</taxon>
        <taxon>Pollutimonas</taxon>
    </lineage>
</organism>
<reference evidence="2 3" key="1">
    <citation type="submission" date="2017-10" db="EMBL/GenBank/DDBJ databases">
        <title>Two draft genome sequences of Pusillimonas sp. strains isolated from a nitrate- and radionuclide-contaminated groundwater in Russia.</title>
        <authorList>
            <person name="Grouzdev D.S."/>
            <person name="Tourova T.P."/>
            <person name="Goeva M.A."/>
            <person name="Babich T.L."/>
            <person name="Sokolova D.S."/>
            <person name="Abdullin R."/>
            <person name="Poltaraus A.B."/>
            <person name="Toshchakov S.V."/>
            <person name="Nazina T.N."/>
        </authorList>
    </citation>
    <scope>NUCLEOTIDE SEQUENCE [LARGE SCALE GENOMIC DNA]</scope>
    <source>
        <strain evidence="2 3">JR1/69-3-13</strain>
    </source>
</reference>
<dbReference type="PANTHER" id="PTHR21248:SF22">
    <property type="entry name" value="PHOSPHOLIPASE D"/>
    <property type="match status" value="1"/>
</dbReference>
<protein>
    <recommendedName>
        <fullName evidence="1">PLD phosphodiesterase domain-containing protein</fullName>
    </recommendedName>
</protein>
<gene>
    <name evidence="2" type="ORF">CR159_04650</name>
</gene>
<dbReference type="GO" id="GO:0032049">
    <property type="term" value="P:cardiolipin biosynthetic process"/>
    <property type="evidence" value="ECO:0007669"/>
    <property type="project" value="UniProtKB-ARBA"/>
</dbReference>
<sequence>MMVVKVAVPVLRGKLSVLLEKGRPWSLVEHLILEALSRSEFSATELAAQGQIPRRVVIESIIRLMRAGWVQLSKHENTMCFSATESGKEVAFFSELPNFPKRVRKSISFIVDQAVGQVFRNREWIVETEGVVRERTKNDTLVWIHPESEGLKIDPGAFTASLLEDDEKLIDAASAGVSRRFALLTVRGEIVEGLPDRELPELRKIVLQAAKSFPVSSKPEQKLYSVPGITAGSGKAETVDRRIHFDLKDLILDGEAHKKAILKVLHDAKSRIYIHSTFIGKDSFMGLLPHMEAAIKRGVQIHVLWGQNDDPEELISTRRAIGEIREDDRIRDVSGSLIIHPFSTKSHAKIIVADSKVDGRFVAFVGSCNWLSSGFHSYEASIRLSDPQIVADVVDNLARLVCAENGIWSELITEFVNLSKLLRKQPPTQPPNAVARLVIGPRHGDYILRARDEATSRVFLTSHRLGPTAYPSVFSAIGALAAKNGIMAELYFGRSTGAVKNRHTVQAINDAATSGVTLVPVSSPRLHAKILAWDSRSALLTSLNWLSGDPVDGVDVKELGVFIEADGVASKIIDNFECAKE</sequence>
<dbReference type="InterPro" id="IPR001736">
    <property type="entry name" value="PLipase_D/transphosphatidylase"/>
</dbReference>
<dbReference type="CDD" id="cd09133">
    <property type="entry name" value="PLDc_unchar5"/>
    <property type="match status" value="1"/>
</dbReference>
<dbReference type="SUPFAM" id="SSF56024">
    <property type="entry name" value="Phospholipase D/nuclease"/>
    <property type="match status" value="2"/>
</dbReference>
<dbReference type="RefSeq" id="WP_102072856.1">
    <property type="nucleotide sequence ID" value="NZ_PDNW01000003.1"/>
</dbReference>
<comment type="caution">
    <text evidence="2">The sequence shown here is derived from an EMBL/GenBank/DDBJ whole genome shotgun (WGS) entry which is preliminary data.</text>
</comment>
<dbReference type="EMBL" id="PDNW01000003">
    <property type="protein sequence ID" value="PLC50899.1"/>
    <property type="molecule type" value="Genomic_DNA"/>
</dbReference>
<evidence type="ECO:0000313" key="2">
    <source>
        <dbReference type="EMBL" id="PLC50899.1"/>
    </source>
</evidence>
<dbReference type="PANTHER" id="PTHR21248">
    <property type="entry name" value="CARDIOLIPIN SYNTHASE"/>
    <property type="match status" value="1"/>
</dbReference>
<evidence type="ECO:0000259" key="1">
    <source>
        <dbReference type="PROSITE" id="PS50035"/>
    </source>
</evidence>
<accession>A0A2N4U7D1</accession>
<dbReference type="PROSITE" id="PS50035">
    <property type="entry name" value="PLD"/>
    <property type="match status" value="1"/>
</dbReference>